<keyword evidence="1" id="KW-0812">Transmembrane</keyword>
<feature type="transmembrane region" description="Helical" evidence="1">
    <location>
        <begin position="18"/>
        <end position="40"/>
    </location>
</feature>
<evidence type="ECO:0000313" key="4">
    <source>
        <dbReference type="Proteomes" id="UP000001307"/>
    </source>
</evidence>
<dbReference type="Proteomes" id="UP000001307">
    <property type="component" value="Unassembled WGS sequence"/>
</dbReference>
<dbReference type="EMBL" id="FN653015">
    <property type="protein sequence ID" value="CBY20027.1"/>
    <property type="molecule type" value="Genomic_DNA"/>
</dbReference>
<dbReference type="EMBL" id="FN654397">
    <property type="protein sequence ID" value="CBY33130.1"/>
    <property type="molecule type" value="Genomic_DNA"/>
</dbReference>
<dbReference type="InParanoid" id="E4WPZ3"/>
<organism evidence="2">
    <name type="scientific">Oikopleura dioica</name>
    <name type="common">Tunicate</name>
    <dbReference type="NCBI Taxonomy" id="34765"/>
    <lineage>
        <taxon>Eukaryota</taxon>
        <taxon>Metazoa</taxon>
        <taxon>Chordata</taxon>
        <taxon>Tunicata</taxon>
        <taxon>Appendicularia</taxon>
        <taxon>Copelata</taxon>
        <taxon>Oikopleuridae</taxon>
        <taxon>Oikopleura</taxon>
    </lineage>
</organism>
<gene>
    <name evidence="2" type="ORF">GSOID_T00000009001</name>
    <name evidence="3" type="ORF">GSOID_T00021026001</name>
</gene>
<evidence type="ECO:0000313" key="3">
    <source>
        <dbReference type="EMBL" id="CBY33130.1"/>
    </source>
</evidence>
<name>E4WPZ3_OIKDI</name>
<sequence>MVSENLKISLKEIKFRRYFIVGIIFGILAFISMVSLMFFLDKEAFIVFPLCVGFVASCTVTTIHSLKAYIFFIEKFPKKSRSVITTSFCNVEF</sequence>
<evidence type="ECO:0000313" key="2">
    <source>
        <dbReference type="EMBL" id="CBY20027.1"/>
    </source>
</evidence>
<dbReference type="AlphaFoldDB" id="E4WPZ3"/>
<evidence type="ECO:0000256" key="1">
    <source>
        <dbReference type="SAM" id="Phobius"/>
    </source>
</evidence>
<dbReference type="OrthoDB" id="10632053at2759"/>
<keyword evidence="1" id="KW-0472">Membrane</keyword>
<protein>
    <submittedName>
        <fullName evidence="2">Uncharacterized protein</fullName>
    </submittedName>
</protein>
<keyword evidence="1" id="KW-1133">Transmembrane helix</keyword>
<proteinExistence type="predicted"/>
<keyword evidence="4" id="KW-1185">Reference proteome</keyword>
<accession>E4WPZ3</accession>
<feature type="transmembrane region" description="Helical" evidence="1">
    <location>
        <begin position="46"/>
        <end position="72"/>
    </location>
</feature>
<dbReference type="Proteomes" id="UP000011014">
    <property type="component" value="Unassembled WGS sequence"/>
</dbReference>
<reference evidence="2" key="1">
    <citation type="journal article" date="2010" name="Science">
        <title>Plasticity of animal genome architecture unmasked by rapid evolution of a pelagic tunicate.</title>
        <authorList>
            <person name="Denoeud F."/>
            <person name="Henriet S."/>
            <person name="Mungpakdee S."/>
            <person name="Aury J.M."/>
            <person name="Da Silva C."/>
            <person name="Brinkmann H."/>
            <person name="Mikhaleva J."/>
            <person name="Olsen L.C."/>
            <person name="Jubin C."/>
            <person name="Canestro C."/>
            <person name="Bouquet J.M."/>
            <person name="Danks G."/>
            <person name="Poulain J."/>
            <person name="Campsteijn C."/>
            <person name="Adamski M."/>
            <person name="Cross I."/>
            <person name="Yadetie F."/>
            <person name="Muffato M."/>
            <person name="Louis A."/>
            <person name="Butcher S."/>
            <person name="Tsagkogeorga G."/>
            <person name="Konrad A."/>
            <person name="Singh S."/>
            <person name="Jensen M.F."/>
            <person name="Cong E.H."/>
            <person name="Eikeseth-Otteraa H."/>
            <person name="Noel B."/>
            <person name="Anthouard V."/>
            <person name="Porcel B.M."/>
            <person name="Kachouri-Lafond R."/>
            <person name="Nishino A."/>
            <person name="Ugolini M."/>
            <person name="Chourrout P."/>
            <person name="Nishida H."/>
            <person name="Aasland R."/>
            <person name="Huzurbazar S."/>
            <person name="Westhof E."/>
            <person name="Delsuc F."/>
            <person name="Lehrach H."/>
            <person name="Reinhardt R."/>
            <person name="Weissenbach J."/>
            <person name="Roy S.W."/>
            <person name="Artiguenave F."/>
            <person name="Postlethwait J.H."/>
            <person name="Manak J.R."/>
            <person name="Thompson E.M."/>
            <person name="Jaillon O."/>
            <person name="Du Pasquier L."/>
            <person name="Boudinot P."/>
            <person name="Liberles D.A."/>
            <person name="Volff J.N."/>
            <person name="Philippe H."/>
            <person name="Lenhard B."/>
            <person name="Roest Crollius H."/>
            <person name="Wincker P."/>
            <person name="Chourrout D."/>
        </authorList>
    </citation>
    <scope>NUCLEOTIDE SEQUENCE [LARGE SCALE GENOMIC DNA]</scope>
</reference>